<protein>
    <recommendedName>
        <fullName evidence="2">thioredoxin-dependent peroxiredoxin</fullName>
        <ecNumber evidence="2">1.11.1.24</ecNumber>
    </recommendedName>
    <alternativeName>
        <fullName evidence="8">Thioredoxin peroxidase</fullName>
    </alternativeName>
    <alternativeName>
        <fullName evidence="10">Thioredoxin-dependent peroxiredoxin Bcp</fullName>
    </alternativeName>
</protein>
<dbReference type="PROSITE" id="PS51352">
    <property type="entry name" value="THIOREDOXIN_2"/>
    <property type="match status" value="1"/>
</dbReference>
<reference evidence="14 15" key="1">
    <citation type="submission" date="2021-12" db="EMBL/GenBank/DDBJ databases">
        <title>Genome sequencing of bacteria with rrn-lacking chromosome and rrn-plasmid.</title>
        <authorList>
            <person name="Anda M."/>
            <person name="Iwasaki W."/>
        </authorList>
    </citation>
    <scope>NUCLEOTIDE SEQUENCE [LARGE SCALE GENOMIC DNA]</scope>
    <source>
        <strain evidence="14 15">DSM 100852</strain>
    </source>
</reference>
<evidence type="ECO:0000256" key="5">
    <source>
        <dbReference type="ARBA" id="ARBA00023002"/>
    </source>
</evidence>
<dbReference type="InterPro" id="IPR050924">
    <property type="entry name" value="Peroxiredoxin_BCP/PrxQ"/>
</dbReference>
<keyword evidence="5" id="KW-0560">Oxidoreductase</keyword>
<comment type="similarity">
    <text evidence="9">Belongs to the peroxiredoxin family. BCP/PrxQ subfamily.</text>
</comment>
<dbReference type="EC" id="1.11.1.24" evidence="2"/>
<gene>
    <name evidence="14" type="ORF">FUAX_06270</name>
</gene>
<evidence type="ECO:0000256" key="3">
    <source>
        <dbReference type="ARBA" id="ARBA00022559"/>
    </source>
</evidence>
<keyword evidence="3" id="KW-0575">Peroxidase</keyword>
<evidence type="ECO:0000259" key="13">
    <source>
        <dbReference type="PROSITE" id="PS51352"/>
    </source>
</evidence>
<evidence type="ECO:0000256" key="10">
    <source>
        <dbReference type="ARBA" id="ARBA00042639"/>
    </source>
</evidence>
<dbReference type="GO" id="GO:0045454">
    <property type="term" value="P:cell redox homeostasis"/>
    <property type="evidence" value="ECO:0007669"/>
    <property type="project" value="TreeGrafter"/>
</dbReference>
<evidence type="ECO:0000256" key="12">
    <source>
        <dbReference type="SAM" id="SignalP"/>
    </source>
</evidence>
<dbReference type="KEGG" id="fax:FUAX_06270"/>
<feature type="signal peptide" evidence="12">
    <location>
        <begin position="1"/>
        <end position="19"/>
    </location>
</feature>
<dbReference type="CDD" id="cd02970">
    <property type="entry name" value="PRX_like2"/>
    <property type="match status" value="1"/>
</dbReference>
<evidence type="ECO:0000313" key="15">
    <source>
        <dbReference type="Proteomes" id="UP001348817"/>
    </source>
</evidence>
<dbReference type="EMBL" id="AP025314">
    <property type="protein sequence ID" value="BDD08195.1"/>
    <property type="molecule type" value="Genomic_DNA"/>
</dbReference>
<dbReference type="SUPFAM" id="SSF52833">
    <property type="entry name" value="Thioredoxin-like"/>
    <property type="match status" value="1"/>
</dbReference>
<dbReference type="Proteomes" id="UP001348817">
    <property type="component" value="Chromosome"/>
</dbReference>
<dbReference type="InterPro" id="IPR036249">
    <property type="entry name" value="Thioredoxin-like_sf"/>
</dbReference>
<dbReference type="PANTHER" id="PTHR42801">
    <property type="entry name" value="THIOREDOXIN-DEPENDENT PEROXIDE REDUCTASE"/>
    <property type="match status" value="1"/>
</dbReference>
<evidence type="ECO:0000256" key="2">
    <source>
        <dbReference type="ARBA" id="ARBA00013017"/>
    </source>
</evidence>
<comment type="catalytic activity">
    <reaction evidence="11">
        <text>a hydroperoxide + [thioredoxin]-dithiol = an alcohol + [thioredoxin]-disulfide + H2O</text>
        <dbReference type="Rhea" id="RHEA:62620"/>
        <dbReference type="Rhea" id="RHEA-COMP:10698"/>
        <dbReference type="Rhea" id="RHEA-COMP:10700"/>
        <dbReference type="ChEBI" id="CHEBI:15377"/>
        <dbReference type="ChEBI" id="CHEBI:29950"/>
        <dbReference type="ChEBI" id="CHEBI:30879"/>
        <dbReference type="ChEBI" id="CHEBI:35924"/>
        <dbReference type="ChEBI" id="CHEBI:50058"/>
        <dbReference type="EC" id="1.11.1.24"/>
    </reaction>
</comment>
<keyword evidence="7" id="KW-0676">Redox-active center</keyword>
<feature type="domain" description="Thioredoxin" evidence="13">
    <location>
        <begin position="26"/>
        <end position="198"/>
    </location>
</feature>
<dbReference type="GO" id="GO:0008379">
    <property type="term" value="F:thioredoxin peroxidase activity"/>
    <property type="evidence" value="ECO:0007669"/>
    <property type="project" value="TreeGrafter"/>
</dbReference>
<evidence type="ECO:0000256" key="6">
    <source>
        <dbReference type="ARBA" id="ARBA00023157"/>
    </source>
</evidence>
<accession>A0AAU9CG65</accession>
<evidence type="ECO:0000256" key="9">
    <source>
        <dbReference type="ARBA" id="ARBA00038489"/>
    </source>
</evidence>
<organism evidence="14 15">
    <name type="scientific">Fulvitalea axinellae</name>
    <dbReference type="NCBI Taxonomy" id="1182444"/>
    <lineage>
        <taxon>Bacteria</taxon>
        <taxon>Pseudomonadati</taxon>
        <taxon>Bacteroidota</taxon>
        <taxon>Cytophagia</taxon>
        <taxon>Cytophagales</taxon>
        <taxon>Persicobacteraceae</taxon>
        <taxon>Fulvitalea</taxon>
    </lineage>
</organism>
<dbReference type="InterPro" id="IPR000866">
    <property type="entry name" value="AhpC/TSA"/>
</dbReference>
<comment type="function">
    <text evidence="1">Thiol-specific peroxidase that catalyzes the reduction of hydrogen peroxide and organic hydroperoxides to water and alcohols, respectively. Plays a role in cell protection against oxidative stress by detoxifying peroxides and as sensor of hydrogen peroxide-mediated signaling events.</text>
</comment>
<sequence length="198" mass="21819">MKKHTLLLLALLIAFVAHAQDKPKGLNVGDKAPAFTAKDQDGKKVKLKSLLKEGPVVLFFYRGAWCPYCQKQVAELQDSLSLITAKGASVVAVTPSGAESVDEMDSKQNVSFHILHDKGHKIMDAYDVTFGVDKKTQERYKGYGIDFNKVNGAETGANLPVPATYIIGQDGDISFRFFDPNYTKRVTVKELLKNLPSK</sequence>
<dbReference type="GO" id="GO:0034599">
    <property type="term" value="P:cellular response to oxidative stress"/>
    <property type="evidence" value="ECO:0007669"/>
    <property type="project" value="TreeGrafter"/>
</dbReference>
<evidence type="ECO:0000256" key="4">
    <source>
        <dbReference type="ARBA" id="ARBA00022862"/>
    </source>
</evidence>
<evidence type="ECO:0000256" key="1">
    <source>
        <dbReference type="ARBA" id="ARBA00003330"/>
    </source>
</evidence>
<proteinExistence type="inferred from homology"/>
<dbReference type="InterPro" id="IPR013766">
    <property type="entry name" value="Thioredoxin_domain"/>
</dbReference>
<dbReference type="RefSeq" id="WP_338393471.1">
    <property type="nucleotide sequence ID" value="NZ_AP025314.1"/>
</dbReference>
<keyword evidence="12" id="KW-0732">Signal</keyword>
<keyword evidence="6" id="KW-1015">Disulfide bond</keyword>
<evidence type="ECO:0000256" key="11">
    <source>
        <dbReference type="ARBA" id="ARBA00049091"/>
    </source>
</evidence>
<dbReference type="PANTHER" id="PTHR42801:SF7">
    <property type="entry name" value="SLL1159 PROTEIN"/>
    <property type="match status" value="1"/>
</dbReference>
<keyword evidence="15" id="KW-1185">Reference proteome</keyword>
<name>A0AAU9CG65_9BACT</name>
<feature type="chain" id="PRO_5043998084" description="thioredoxin-dependent peroxiredoxin" evidence="12">
    <location>
        <begin position="20"/>
        <end position="198"/>
    </location>
</feature>
<evidence type="ECO:0000256" key="7">
    <source>
        <dbReference type="ARBA" id="ARBA00023284"/>
    </source>
</evidence>
<dbReference type="Pfam" id="PF00578">
    <property type="entry name" value="AhpC-TSA"/>
    <property type="match status" value="1"/>
</dbReference>
<dbReference type="GO" id="GO:0005737">
    <property type="term" value="C:cytoplasm"/>
    <property type="evidence" value="ECO:0007669"/>
    <property type="project" value="TreeGrafter"/>
</dbReference>
<evidence type="ECO:0000256" key="8">
    <source>
        <dbReference type="ARBA" id="ARBA00032824"/>
    </source>
</evidence>
<evidence type="ECO:0000313" key="14">
    <source>
        <dbReference type="EMBL" id="BDD08195.1"/>
    </source>
</evidence>
<dbReference type="Gene3D" id="3.40.30.10">
    <property type="entry name" value="Glutaredoxin"/>
    <property type="match status" value="1"/>
</dbReference>
<dbReference type="AlphaFoldDB" id="A0AAU9CG65"/>
<keyword evidence="4" id="KW-0049">Antioxidant</keyword>